<evidence type="ECO:0000313" key="3">
    <source>
        <dbReference type="Proteomes" id="UP000054937"/>
    </source>
</evidence>
<organism evidence="2 3">
    <name type="scientific">Pseudocohnilembus persalinus</name>
    <name type="common">Ciliate</name>
    <dbReference type="NCBI Taxonomy" id="266149"/>
    <lineage>
        <taxon>Eukaryota</taxon>
        <taxon>Sar</taxon>
        <taxon>Alveolata</taxon>
        <taxon>Ciliophora</taxon>
        <taxon>Intramacronucleata</taxon>
        <taxon>Oligohymenophorea</taxon>
        <taxon>Scuticociliatia</taxon>
        <taxon>Philasterida</taxon>
        <taxon>Pseudocohnilembidae</taxon>
        <taxon>Pseudocohnilembus</taxon>
    </lineage>
</organism>
<evidence type="ECO:0000256" key="1">
    <source>
        <dbReference type="SAM" id="Coils"/>
    </source>
</evidence>
<reference evidence="2 3" key="1">
    <citation type="journal article" date="2015" name="Sci. Rep.">
        <title>Genome of the facultative scuticociliatosis pathogen Pseudocohnilembus persalinus provides insight into its virulence through horizontal gene transfer.</title>
        <authorList>
            <person name="Xiong J."/>
            <person name="Wang G."/>
            <person name="Cheng J."/>
            <person name="Tian M."/>
            <person name="Pan X."/>
            <person name="Warren A."/>
            <person name="Jiang C."/>
            <person name="Yuan D."/>
            <person name="Miao W."/>
        </authorList>
    </citation>
    <scope>NUCLEOTIDE SEQUENCE [LARGE SCALE GENOMIC DNA]</scope>
    <source>
        <strain evidence="2">36N120E</strain>
    </source>
</reference>
<name>A0A0V0QAU7_PSEPJ</name>
<comment type="caution">
    <text evidence="2">The sequence shown here is derived from an EMBL/GenBank/DDBJ whole genome shotgun (WGS) entry which is preliminary data.</text>
</comment>
<proteinExistence type="predicted"/>
<evidence type="ECO:0000313" key="2">
    <source>
        <dbReference type="EMBL" id="KRW99274.1"/>
    </source>
</evidence>
<dbReference type="EMBL" id="LDAU01000215">
    <property type="protein sequence ID" value="KRW99274.1"/>
    <property type="molecule type" value="Genomic_DNA"/>
</dbReference>
<keyword evidence="3" id="KW-1185">Reference proteome</keyword>
<dbReference type="Proteomes" id="UP000054937">
    <property type="component" value="Unassembled WGS sequence"/>
</dbReference>
<sequence length="173" mass="20704">MKLILYKIFVNIEQEVLNPIRQNQFKYNDVLKLSYDKLERELDMYKHSYQTEQVKYRDRIRSLQTNTRNECMVHNNNINKNNNNINSRARVNTIDRPQQQQVVRIGRSESYNGFMGPNARTNKIPPYQNQQHLYGSSLNFKDINFNRGHLLLEQNNMLNQNVLDRCRNIVSKN</sequence>
<accession>A0A0V0QAU7</accession>
<feature type="coiled-coil region" evidence="1">
    <location>
        <begin position="28"/>
        <end position="55"/>
    </location>
</feature>
<keyword evidence="1" id="KW-0175">Coiled coil</keyword>
<dbReference type="InParanoid" id="A0A0V0QAU7"/>
<gene>
    <name evidence="2" type="ORF">PPERSA_07046</name>
</gene>
<dbReference type="AlphaFoldDB" id="A0A0V0QAU7"/>
<protein>
    <submittedName>
        <fullName evidence="2">Uncharacterized protein</fullName>
    </submittedName>
</protein>